<evidence type="ECO:0000256" key="10">
    <source>
        <dbReference type="SAM" id="Phobius"/>
    </source>
</evidence>
<dbReference type="PANTHER" id="PTHR48007">
    <property type="entry name" value="LEUCINE-RICH REPEAT RECEPTOR-LIKE PROTEIN KINASE PXC1"/>
    <property type="match status" value="1"/>
</dbReference>
<evidence type="ECO:0000256" key="6">
    <source>
        <dbReference type="ARBA" id="ARBA00022989"/>
    </source>
</evidence>
<keyword evidence="14" id="KW-1185">Reference proteome</keyword>
<feature type="region of interest" description="Disordered" evidence="9">
    <location>
        <begin position="716"/>
        <end position="742"/>
    </location>
</feature>
<dbReference type="InterPro" id="IPR046959">
    <property type="entry name" value="PRK1-6/SRF4-like"/>
</dbReference>
<dbReference type="CDD" id="cd14066">
    <property type="entry name" value="STKc_IRAK"/>
    <property type="match status" value="1"/>
</dbReference>
<dbReference type="EMBL" id="CM026425">
    <property type="protein sequence ID" value="KAG0577927.1"/>
    <property type="molecule type" value="Genomic_DNA"/>
</dbReference>
<keyword evidence="8" id="KW-0675">Receptor</keyword>
<dbReference type="Pfam" id="PF13855">
    <property type="entry name" value="LRR_8"/>
    <property type="match status" value="1"/>
</dbReference>
<dbReference type="InterPro" id="IPR000719">
    <property type="entry name" value="Prot_kinase_dom"/>
</dbReference>
<keyword evidence="5" id="KW-0677">Repeat</keyword>
<dbReference type="FunFam" id="3.80.10.10:FF:000062">
    <property type="entry name" value="protein STRUBBELIG-RECEPTOR FAMILY 3"/>
    <property type="match status" value="1"/>
</dbReference>
<evidence type="ECO:0000256" key="11">
    <source>
        <dbReference type="SAM" id="SignalP"/>
    </source>
</evidence>
<keyword evidence="7 10" id="KW-0472">Membrane</keyword>
<feature type="domain" description="Protein kinase" evidence="12">
    <location>
        <begin position="438"/>
        <end position="714"/>
    </location>
</feature>
<dbReference type="GO" id="GO:0016020">
    <property type="term" value="C:membrane"/>
    <property type="evidence" value="ECO:0007669"/>
    <property type="project" value="UniProtKB-SubCell"/>
</dbReference>
<evidence type="ECO:0000256" key="7">
    <source>
        <dbReference type="ARBA" id="ARBA00023136"/>
    </source>
</evidence>
<dbReference type="Gene3D" id="3.30.200.20">
    <property type="entry name" value="Phosphorylase Kinase, domain 1"/>
    <property type="match status" value="1"/>
</dbReference>
<evidence type="ECO:0000313" key="13">
    <source>
        <dbReference type="EMBL" id="KAG0577927.1"/>
    </source>
</evidence>
<comment type="caution">
    <text evidence="13">The sequence shown here is derived from an EMBL/GenBank/DDBJ whole genome shotgun (WGS) entry which is preliminary data.</text>
</comment>
<evidence type="ECO:0000256" key="5">
    <source>
        <dbReference type="ARBA" id="ARBA00022737"/>
    </source>
</evidence>
<keyword evidence="3 10" id="KW-0812">Transmembrane</keyword>
<dbReference type="FunFam" id="1.10.510.10:FF:000095">
    <property type="entry name" value="protein STRUBBELIG-RECEPTOR FAMILY 8"/>
    <property type="match status" value="1"/>
</dbReference>
<dbReference type="SUPFAM" id="SSF52058">
    <property type="entry name" value="L domain-like"/>
    <property type="match status" value="1"/>
</dbReference>
<keyword evidence="2" id="KW-0433">Leucine-rich repeat</keyword>
<organism evidence="13 14">
    <name type="scientific">Ceratodon purpureus</name>
    <name type="common">Fire moss</name>
    <name type="synonym">Dicranum purpureum</name>
    <dbReference type="NCBI Taxonomy" id="3225"/>
    <lineage>
        <taxon>Eukaryota</taxon>
        <taxon>Viridiplantae</taxon>
        <taxon>Streptophyta</taxon>
        <taxon>Embryophyta</taxon>
        <taxon>Bryophyta</taxon>
        <taxon>Bryophytina</taxon>
        <taxon>Bryopsida</taxon>
        <taxon>Dicranidae</taxon>
        <taxon>Pseudoditrichales</taxon>
        <taxon>Ditrichaceae</taxon>
        <taxon>Ceratodon</taxon>
    </lineage>
</organism>
<feature type="region of interest" description="Disordered" evidence="9">
    <location>
        <begin position="248"/>
        <end position="291"/>
    </location>
</feature>
<evidence type="ECO:0000256" key="4">
    <source>
        <dbReference type="ARBA" id="ARBA00022729"/>
    </source>
</evidence>
<dbReference type="PROSITE" id="PS51257">
    <property type="entry name" value="PROKAR_LIPOPROTEIN"/>
    <property type="match status" value="1"/>
</dbReference>
<feature type="transmembrane region" description="Helical" evidence="10">
    <location>
        <begin position="302"/>
        <end position="324"/>
    </location>
</feature>
<feature type="signal peptide" evidence="11">
    <location>
        <begin position="1"/>
        <end position="21"/>
    </location>
</feature>
<feature type="compositionally biased region" description="Polar residues" evidence="9">
    <location>
        <begin position="717"/>
        <end position="734"/>
    </location>
</feature>
<feature type="compositionally biased region" description="Pro residues" evidence="9">
    <location>
        <begin position="248"/>
        <end position="274"/>
    </location>
</feature>
<evidence type="ECO:0000259" key="12">
    <source>
        <dbReference type="PROSITE" id="PS50011"/>
    </source>
</evidence>
<dbReference type="InterPro" id="IPR032675">
    <property type="entry name" value="LRR_dom_sf"/>
</dbReference>
<keyword evidence="4 11" id="KW-0732">Signal</keyword>
<evidence type="ECO:0000256" key="1">
    <source>
        <dbReference type="ARBA" id="ARBA00004370"/>
    </source>
</evidence>
<evidence type="ECO:0000256" key="2">
    <source>
        <dbReference type="ARBA" id="ARBA00022614"/>
    </source>
</evidence>
<dbReference type="InterPro" id="IPR011009">
    <property type="entry name" value="Kinase-like_dom_sf"/>
</dbReference>
<sequence length="742" mass="80600">MRGAVTLVCFLVASCVWVVHGATDPGDVSALNALFTDFESDSTLTKWVASGGDPCGDLWFGITCVGTFVTAIQLPNCGLSGKVHGSVLQQFLHVTVLDLSNNKFENDIPEHFPPNLIQLDLSNNKFQGNFPDQLMNIPSLTSIKLNNNKLDGTLNAQSFTTLVNVITLDLSTNKFSGTIPESIGDNMLSLKFLYLQNNKFSGVLPLSLANLVALQVFDVSNNKITGYLPPNFNPATFSYEGNDITLLAPPPPPFTAPPPLKSPNPSTPPNPNTTPNPNTSPNQNAPLASTKSSSSSLGVSKIAAILVVVFVALTAAAILVWFFLIRKVPERATEPLDVEANGHNHSGRFCIWCLPLFSSGKDDEKPAKVKVYEPVFADSMKEGMDSPKIKAQPPIKTLDIPPVYKGDDQIKTVEKVDTDKISAIAFSVAELQAATNSFSEENLVGAGSLGQVYRAELPDGRVLAVKKLDTKAASMVENENDFLSVVEGLTKPQHSNVTELLGYCVEHDQRLLVYKYMSRGTLHELLHGSANDKCLSWNMRVKIALGAARALEYLHEVCSPPVVHRNFKSSNILLDDEFIPHVSDCGLEALAPSVTERQVSAQRLGAYSPPEYTMSGTYTAKSDVYSFGVVMLELLTGRKPLDSSRPRSEQSLVRWATPQLHDIDALARMVDPALGGVYPAKSLSRLADVVALCVQPEPEFRPPMSEVVQSLVRLMQRATSGNRQTESKSDSLQGDTAHEPNE</sequence>
<dbReference type="GO" id="GO:0004672">
    <property type="term" value="F:protein kinase activity"/>
    <property type="evidence" value="ECO:0007669"/>
    <property type="project" value="InterPro"/>
</dbReference>
<feature type="chain" id="PRO_5035759437" description="Protein kinase domain-containing protein" evidence="11">
    <location>
        <begin position="22"/>
        <end position="742"/>
    </location>
</feature>
<dbReference type="GO" id="GO:0005524">
    <property type="term" value="F:ATP binding"/>
    <property type="evidence" value="ECO:0007669"/>
    <property type="project" value="InterPro"/>
</dbReference>
<evidence type="ECO:0000256" key="8">
    <source>
        <dbReference type="ARBA" id="ARBA00023170"/>
    </source>
</evidence>
<evidence type="ECO:0000313" key="14">
    <source>
        <dbReference type="Proteomes" id="UP000822688"/>
    </source>
</evidence>
<evidence type="ECO:0000256" key="9">
    <source>
        <dbReference type="SAM" id="MobiDB-lite"/>
    </source>
</evidence>
<dbReference type="FunFam" id="3.30.200.20:FF:000125">
    <property type="entry name" value="Protein STRUBBELIG-RECEPTOR FAMILY 8"/>
    <property type="match status" value="1"/>
</dbReference>
<dbReference type="Pfam" id="PF07714">
    <property type="entry name" value="PK_Tyr_Ser-Thr"/>
    <property type="match status" value="1"/>
</dbReference>
<evidence type="ECO:0000256" key="3">
    <source>
        <dbReference type="ARBA" id="ARBA00022692"/>
    </source>
</evidence>
<dbReference type="InterPro" id="IPR001245">
    <property type="entry name" value="Ser-Thr/Tyr_kinase_cat_dom"/>
</dbReference>
<dbReference type="InterPro" id="IPR001611">
    <property type="entry name" value="Leu-rich_rpt"/>
</dbReference>
<dbReference type="InterPro" id="IPR013210">
    <property type="entry name" value="LRR_N_plant-typ"/>
</dbReference>
<dbReference type="Gene3D" id="1.10.510.10">
    <property type="entry name" value="Transferase(Phosphotransferase) domain 1"/>
    <property type="match status" value="1"/>
</dbReference>
<dbReference type="SUPFAM" id="SSF56112">
    <property type="entry name" value="Protein kinase-like (PK-like)"/>
    <property type="match status" value="1"/>
</dbReference>
<dbReference type="AlphaFoldDB" id="A0A8T0I4F0"/>
<dbReference type="Proteomes" id="UP000822688">
    <property type="component" value="Chromosome 5"/>
</dbReference>
<reference evidence="13" key="1">
    <citation type="submission" date="2020-06" db="EMBL/GenBank/DDBJ databases">
        <title>WGS assembly of Ceratodon purpureus strain R40.</title>
        <authorList>
            <person name="Carey S.B."/>
            <person name="Jenkins J."/>
            <person name="Shu S."/>
            <person name="Lovell J.T."/>
            <person name="Sreedasyam A."/>
            <person name="Maumus F."/>
            <person name="Tiley G.P."/>
            <person name="Fernandez-Pozo N."/>
            <person name="Barry K."/>
            <person name="Chen C."/>
            <person name="Wang M."/>
            <person name="Lipzen A."/>
            <person name="Daum C."/>
            <person name="Saski C.A."/>
            <person name="Payton A.C."/>
            <person name="Mcbreen J.C."/>
            <person name="Conrad R.E."/>
            <person name="Kollar L.M."/>
            <person name="Olsson S."/>
            <person name="Huttunen S."/>
            <person name="Landis J.B."/>
            <person name="Wickett N.J."/>
            <person name="Johnson M.G."/>
            <person name="Rensing S.A."/>
            <person name="Grimwood J."/>
            <person name="Schmutz J."/>
            <person name="Mcdaniel S.F."/>
        </authorList>
    </citation>
    <scope>NUCLEOTIDE SEQUENCE</scope>
    <source>
        <strain evidence="13">R40</strain>
    </source>
</reference>
<dbReference type="Pfam" id="PF00560">
    <property type="entry name" value="LRR_1"/>
    <property type="match status" value="3"/>
</dbReference>
<name>A0A8T0I4F0_CERPU</name>
<dbReference type="PROSITE" id="PS50011">
    <property type="entry name" value="PROTEIN_KINASE_DOM"/>
    <property type="match status" value="1"/>
</dbReference>
<proteinExistence type="predicted"/>
<gene>
    <name evidence="13" type="ORF">KC19_5G192200</name>
</gene>
<dbReference type="Gene3D" id="3.80.10.10">
    <property type="entry name" value="Ribonuclease Inhibitor"/>
    <property type="match status" value="1"/>
</dbReference>
<dbReference type="PANTHER" id="PTHR48007:SF22">
    <property type="entry name" value="PROTEIN STRUBBELIG-RECEPTOR FAMILY 3-LIKE ISOFORM X1"/>
    <property type="match status" value="1"/>
</dbReference>
<keyword evidence="6 10" id="KW-1133">Transmembrane helix</keyword>
<accession>A0A8T0I4F0</accession>
<dbReference type="Pfam" id="PF08263">
    <property type="entry name" value="LRRNT_2"/>
    <property type="match status" value="1"/>
</dbReference>
<feature type="compositionally biased region" description="Low complexity" evidence="9">
    <location>
        <begin position="275"/>
        <end position="291"/>
    </location>
</feature>
<protein>
    <recommendedName>
        <fullName evidence="12">Protein kinase domain-containing protein</fullName>
    </recommendedName>
</protein>
<comment type="subcellular location">
    <subcellularLocation>
        <location evidence="1">Membrane</location>
    </subcellularLocation>
</comment>